<dbReference type="InterPro" id="IPR001841">
    <property type="entry name" value="Znf_RING"/>
</dbReference>
<evidence type="ECO:0000256" key="7">
    <source>
        <dbReference type="ARBA" id="ARBA00023136"/>
    </source>
</evidence>
<reference evidence="11 12" key="1">
    <citation type="submission" date="2016-07" db="EMBL/GenBank/DDBJ databases">
        <title>Pervasive Adenine N6-methylation of Active Genes in Fungi.</title>
        <authorList>
            <consortium name="DOE Joint Genome Institute"/>
            <person name="Mondo S.J."/>
            <person name="Dannebaum R.O."/>
            <person name="Kuo R.C."/>
            <person name="Labutti K."/>
            <person name="Haridas S."/>
            <person name="Kuo A."/>
            <person name="Salamov A."/>
            <person name="Ahrendt S.R."/>
            <person name="Lipzen A."/>
            <person name="Sullivan W."/>
            <person name="Andreopoulos W.B."/>
            <person name="Clum A."/>
            <person name="Lindquist E."/>
            <person name="Daum C."/>
            <person name="Ramamoorthy G.K."/>
            <person name="Gryganskyi A."/>
            <person name="Culley D."/>
            <person name="Magnuson J.K."/>
            <person name="James T.Y."/>
            <person name="O'Malley M.A."/>
            <person name="Stajich J.E."/>
            <person name="Spatafora J.W."/>
            <person name="Visel A."/>
            <person name="Grigoriev I.V."/>
        </authorList>
    </citation>
    <scope>NUCLEOTIDE SEQUENCE [LARGE SCALE GENOMIC DNA]</scope>
    <source>
        <strain evidence="11 12">ATCC 12442</strain>
    </source>
</reference>
<keyword evidence="6 9" id="KW-1133">Transmembrane helix</keyword>
<feature type="transmembrane region" description="Helical" evidence="9">
    <location>
        <begin position="85"/>
        <end position="105"/>
    </location>
</feature>
<comment type="caution">
    <text evidence="11">The sequence shown here is derived from an EMBL/GenBank/DDBJ whole genome shotgun (WGS) entry which is preliminary data.</text>
</comment>
<keyword evidence="7 9" id="KW-0472">Membrane</keyword>
<dbReference type="PROSITE" id="PS50089">
    <property type="entry name" value="ZF_RING_2"/>
    <property type="match status" value="1"/>
</dbReference>
<dbReference type="GO" id="GO:0061630">
    <property type="term" value="F:ubiquitin protein ligase activity"/>
    <property type="evidence" value="ECO:0007669"/>
    <property type="project" value="TreeGrafter"/>
</dbReference>
<name>A0A1Y1WL22_9FUNG</name>
<dbReference type="GO" id="GO:0005789">
    <property type="term" value="C:endoplasmic reticulum membrane"/>
    <property type="evidence" value="ECO:0007669"/>
    <property type="project" value="TreeGrafter"/>
</dbReference>
<dbReference type="InterPro" id="IPR040176">
    <property type="entry name" value="RNF121/RNF175"/>
</dbReference>
<dbReference type="GO" id="GO:0036503">
    <property type="term" value="P:ERAD pathway"/>
    <property type="evidence" value="ECO:0007669"/>
    <property type="project" value="TreeGrafter"/>
</dbReference>
<organism evidence="11 12">
    <name type="scientific">Linderina pennispora</name>
    <dbReference type="NCBI Taxonomy" id="61395"/>
    <lineage>
        <taxon>Eukaryota</taxon>
        <taxon>Fungi</taxon>
        <taxon>Fungi incertae sedis</taxon>
        <taxon>Zoopagomycota</taxon>
        <taxon>Kickxellomycotina</taxon>
        <taxon>Kickxellomycetes</taxon>
        <taxon>Kickxellales</taxon>
        <taxon>Kickxellaceae</taxon>
        <taxon>Linderina</taxon>
    </lineage>
</organism>
<gene>
    <name evidence="11" type="ORF">DL89DRAFT_289592</name>
</gene>
<dbReference type="Proteomes" id="UP000193922">
    <property type="component" value="Unassembled WGS sequence"/>
</dbReference>
<dbReference type="EMBL" id="MCFD01000001">
    <property type="protein sequence ID" value="ORX73906.1"/>
    <property type="molecule type" value="Genomic_DNA"/>
</dbReference>
<evidence type="ECO:0000256" key="4">
    <source>
        <dbReference type="ARBA" id="ARBA00022771"/>
    </source>
</evidence>
<proteinExistence type="predicted"/>
<feature type="transmembrane region" description="Helical" evidence="9">
    <location>
        <begin position="52"/>
        <end position="73"/>
    </location>
</feature>
<evidence type="ECO:0000259" key="10">
    <source>
        <dbReference type="PROSITE" id="PS50089"/>
    </source>
</evidence>
<dbReference type="InterPro" id="IPR013083">
    <property type="entry name" value="Znf_RING/FYVE/PHD"/>
</dbReference>
<keyword evidence="2 9" id="KW-0812">Transmembrane</keyword>
<feature type="transmembrane region" description="Helical" evidence="9">
    <location>
        <begin position="285"/>
        <end position="304"/>
    </location>
</feature>
<dbReference type="SUPFAM" id="SSF57850">
    <property type="entry name" value="RING/U-box"/>
    <property type="match status" value="1"/>
</dbReference>
<evidence type="ECO:0000256" key="3">
    <source>
        <dbReference type="ARBA" id="ARBA00022723"/>
    </source>
</evidence>
<keyword evidence="4 8" id="KW-0863">Zinc-finger</keyword>
<keyword evidence="12" id="KW-1185">Reference proteome</keyword>
<evidence type="ECO:0000256" key="2">
    <source>
        <dbReference type="ARBA" id="ARBA00022692"/>
    </source>
</evidence>
<keyword evidence="3" id="KW-0479">Metal-binding</keyword>
<dbReference type="InterPro" id="IPR018957">
    <property type="entry name" value="Znf_C3HC4_RING-type"/>
</dbReference>
<dbReference type="PANTHER" id="PTHR13407:SF0">
    <property type="entry name" value="FI05221P"/>
    <property type="match status" value="1"/>
</dbReference>
<feature type="domain" description="RING-type" evidence="10">
    <location>
        <begin position="229"/>
        <end position="256"/>
    </location>
</feature>
<evidence type="ECO:0000313" key="12">
    <source>
        <dbReference type="Proteomes" id="UP000193922"/>
    </source>
</evidence>
<evidence type="ECO:0000256" key="8">
    <source>
        <dbReference type="PROSITE-ProRule" id="PRU00175"/>
    </source>
</evidence>
<dbReference type="AlphaFoldDB" id="A0A1Y1WL22"/>
<dbReference type="OrthoDB" id="8062037at2759"/>
<dbReference type="GO" id="GO:0008270">
    <property type="term" value="F:zinc ion binding"/>
    <property type="evidence" value="ECO:0007669"/>
    <property type="project" value="UniProtKB-KW"/>
</dbReference>
<sequence length="307" mass="34962">MSTTAQPDADAYNSKLRAMATSMFPGRSLSPEEIDYIVRREKFNDKHKGHEGMHLIMFLILVVAMASLPQTVAFWRRRHPRSYRLVSIASICLIPPYFALGSGYYRFIAYATREPLHPSTPRNVYQWFAFINKASYAVSFLGGIFDFFIQMSMTTVFYGLYFGLMSRDLVTLCTDKMAATLGYSSMASLPTKTLPKHSDHGMLFSDSDLSSGSNAGPGVNVIAEPTHRLECGHEFHASCIRGWCVVGKRDICPFCREKVDLETFKQNPWDKQEIVYVTALEYMRYFISWQPLTILVLATIYWILGLE</sequence>
<dbReference type="Gene3D" id="3.30.40.10">
    <property type="entry name" value="Zinc/RING finger domain, C3HC4 (zinc finger)"/>
    <property type="match status" value="1"/>
</dbReference>
<evidence type="ECO:0000256" key="1">
    <source>
        <dbReference type="ARBA" id="ARBA00004141"/>
    </source>
</evidence>
<evidence type="ECO:0000256" key="5">
    <source>
        <dbReference type="ARBA" id="ARBA00022833"/>
    </source>
</evidence>
<accession>A0A1Y1WL22</accession>
<evidence type="ECO:0000313" key="11">
    <source>
        <dbReference type="EMBL" id="ORX73906.1"/>
    </source>
</evidence>
<protein>
    <recommendedName>
        <fullName evidence="10">RING-type domain-containing protein</fullName>
    </recommendedName>
</protein>
<dbReference type="Pfam" id="PF00097">
    <property type="entry name" value="zf-C3HC4"/>
    <property type="match status" value="1"/>
</dbReference>
<dbReference type="GO" id="GO:0000139">
    <property type="term" value="C:Golgi membrane"/>
    <property type="evidence" value="ECO:0007669"/>
    <property type="project" value="TreeGrafter"/>
</dbReference>
<dbReference type="GeneID" id="63806622"/>
<dbReference type="RefSeq" id="XP_040747117.1">
    <property type="nucleotide sequence ID" value="XM_040889974.1"/>
</dbReference>
<dbReference type="PANTHER" id="PTHR13407">
    <property type="entry name" value="RNF121 PROTEIN"/>
    <property type="match status" value="1"/>
</dbReference>
<comment type="subcellular location">
    <subcellularLocation>
        <location evidence="1">Membrane</location>
        <topology evidence="1">Multi-pass membrane protein</topology>
    </subcellularLocation>
</comment>
<evidence type="ECO:0000256" key="9">
    <source>
        <dbReference type="SAM" id="Phobius"/>
    </source>
</evidence>
<keyword evidence="5" id="KW-0862">Zinc</keyword>
<evidence type="ECO:0000256" key="6">
    <source>
        <dbReference type="ARBA" id="ARBA00022989"/>
    </source>
</evidence>